<gene>
    <name evidence="2" type="ORF">B1A_09755</name>
</gene>
<reference evidence="2" key="1">
    <citation type="submission" date="2013-08" db="EMBL/GenBank/DDBJ databases">
        <authorList>
            <person name="Mendez C."/>
            <person name="Richter M."/>
            <person name="Ferrer M."/>
            <person name="Sanchez J."/>
        </authorList>
    </citation>
    <scope>NUCLEOTIDE SEQUENCE</scope>
</reference>
<dbReference type="AlphaFoldDB" id="T1C5A0"/>
<dbReference type="Pfam" id="PF05598">
    <property type="entry name" value="DUF772"/>
    <property type="match status" value="1"/>
</dbReference>
<evidence type="ECO:0000259" key="1">
    <source>
        <dbReference type="Pfam" id="PF05598"/>
    </source>
</evidence>
<name>T1C5A0_9ZZZZ</name>
<reference evidence="2" key="2">
    <citation type="journal article" date="2014" name="ISME J.">
        <title>Microbial stratification in low pH oxic and suboxic macroscopic growths along an acid mine drainage.</title>
        <authorList>
            <person name="Mendez-Garcia C."/>
            <person name="Mesa V."/>
            <person name="Sprenger R.R."/>
            <person name="Richter M."/>
            <person name="Diez M.S."/>
            <person name="Solano J."/>
            <person name="Bargiela R."/>
            <person name="Golyshina O.V."/>
            <person name="Manteca A."/>
            <person name="Ramos J.L."/>
            <person name="Gallego J.R."/>
            <person name="Llorente I."/>
            <person name="Martins Dos Santos V.A."/>
            <person name="Jensen O.N."/>
            <person name="Pelaez A.I."/>
            <person name="Sanchez J."/>
            <person name="Ferrer M."/>
        </authorList>
    </citation>
    <scope>NUCLEOTIDE SEQUENCE</scope>
</reference>
<dbReference type="EMBL" id="AUZX01006954">
    <property type="protein sequence ID" value="EQD61295.1"/>
    <property type="molecule type" value="Genomic_DNA"/>
</dbReference>
<feature type="domain" description="Transposase InsH N-terminal" evidence="1">
    <location>
        <begin position="18"/>
        <end position="73"/>
    </location>
</feature>
<dbReference type="InterPro" id="IPR008490">
    <property type="entry name" value="Transposase_InsH_N"/>
</dbReference>
<protein>
    <submittedName>
        <fullName evidence="2">Transposase, IS4 family protein</fullName>
    </submittedName>
</protein>
<evidence type="ECO:0000313" key="2">
    <source>
        <dbReference type="EMBL" id="EQD61295.1"/>
    </source>
</evidence>
<dbReference type="PANTHER" id="PTHR33408">
    <property type="entry name" value="TRANSPOSASE"/>
    <property type="match status" value="1"/>
</dbReference>
<accession>T1C5A0</accession>
<organism evidence="2">
    <name type="scientific">mine drainage metagenome</name>
    <dbReference type="NCBI Taxonomy" id="410659"/>
    <lineage>
        <taxon>unclassified sequences</taxon>
        <taxon>metagenomes</taxon>
        <taxon>ecological metagenomes</taxon>
    </lineage>
</organism>
<dbReference type="PANTHER" id="PTHR33408:SF2">
    <property type="entry name" value="TRANSPOSASE DDE DOMAIN-CONTAINING PROTEIN"/>
    <property type="match status" value="1"/>
</dbReference>
<sequence>MAHFIDPDRKTSYLLPPSMEDWLPEGHLARFIVEVIEQLDLSRLVKQYAGRGCKAYHPATLLAILVYGYAMGCSPAASWNRPPMIR</sequence>
<comment type="caution">
    <text evidence="2">The sequence shown here is derived from an EMBL/GenBank/DDBJ whole genome shotgun (WGS) entry which is preliminary data.</text>
</comment>
<proteinExistence type="predicted"/>